<keyword evidence="2" id="KW-1185">Reference proteome</keyword>
<accession>I0AG85</accession>
<evidence type="ECO:0000313" key="2">
    <source>
        <dbReference type="Proteomes" id="UP000007394"/>
    </source>
</evidence>
<dbReference type="HOGENOM" id="CLU_1747162_0_0_10"/>
<reference evidence="1 2" key="1">
    <citation type="journal article" date="2012" name="Front. Microbiol.">
        <title>Complete genome of Ignavibacterium album, a metabolically versatile, flagellated, facultative anaerobe from the phylum Chlorobi.</title>
        <authorList>
            <person name="Liu Z."/>
            <person name="Frigaard N.-U."/>
            <person name="Vogl K."/>
            <person name="Iino T."/>
            <person name="Ohkuma M."/>
            <person name="Overmann J."/>
            <person name="Bryant D.A."/>
        </authorList>
    </citation>
    <scope>NUCLEOTIDE SEQUENCE [LARGE SCALE GENOMIC DNA]</scope>
    <source>
        <strain evidence="2">DSM 19864 / JCM 16511 / NBRC 101810 / Mat9-16</strain>
    </source>
</reference>
<dbReference type="KEGG" id="ial:IALB_0280"/>
<dbReference type="AlphaFoldDB" id="I0AG85"/>
<gene>
    <name evidence="1" type="ordered locus">IALB_0280</name>
</gene>
<dbReference type="Proteomes" id="UP000007394">
    <property type="component" value="Chromosome"/>
</dbReference>
<protein>
    <submittedName>
        <fullName evidence="1">Uncharacterized protein</fullName>
    </submittedName>
</protein>
<dbReference type="STRING" id="945713.IALB_0280"/>
<dbReference type="EMBL" id="CP003418">
    <property type="protein sequence ID" value="AFH47992.1"/>
    <property type="molecule type" value="Genomic_DNA"/>
</dbReference>
<dbReference type="RefSeq" id="WP_014559151.1">
    <property type="nucleotide sequence ID" value="NC_017464.1"/>
</dbReference>
<proteinExistence type="predicted"/>
<organism evidence="1 2">
    <name type="scientific">Ignavibacterium album (strain DSM 19864 / JCM 16511 / NBRC 101810 / Mat9-16)</name>
    <dbReference type="NCBI Taxonomy" id="945713"/>
    <lineage>
        <taxon>Bacteria</taxon>
        <taxon>Pseudomonadati</taxon>
        <taxon>Ignavibacteriota</taxon>
        <taxon>Ignavibacteria</taxon>
        <taxon>Ignavibacteriales</taxon>
        <taxon>Ignavibacteriaceae</taxon>
        <taxon>Ignavibacterium</taxon>
    </lineage>
</organism>
<evidence type="ECO:0000313" key="1">
    <source>
        <dbReference type="EMBL" id="AFH47992.1"/>
    </source>
</evidence>
<sequence>MKKINFIFVSVFILVFHILIFAQDKRYTHGAENGYMWIDFEKYSIMRDMKYDYLSSMLERQRVINLFQFNIDSLGCRDDIKNLLEQNKSNDLDLNMMVKKIDQFYSDDKLRIVPIAFAYCYCIKELSGRPKKELAEYLMKILKFSESEQ</sequence>
<dbReference type="PATRIC" id="fig|945713.3.peg.280"/>
<name>I0AG85_IGNAJ</name>